<dbReference type="Proteomes" id="UP000001203">
    <property type="component" value="Chromosome circular"/>
</dbReference>
<dbReference type="GO" id="GO:0005507">
    <property type="term" value="F:copper ion binding"/>
    <property type="evidence" value="ECO:0007669"/>
    <property type="project" value="InterPro"/>
</dbReference>
<feature type="domain" description="Plastocyanin-like" evidence="4">
    <location>
        <begin position="382"/>
        <end position="504"/>
    </location>
</feature>
<dbReference type="InterPro" id="IPR045087">
    <property type="entry name" value="Cu-oxidase_fam"/>
</dbReference>
<dbReference type="RefSeq" id="WP_009546032.1">
    <property type="nucleotide sequence ID" value="NC_010546.1"/>
</dbReference>
<evidence type="ECO:0000256" key="2">
    <source>
        <dbReference type="ARBA" id="ARBA00023002"/>
    </source>
</evidence>
<accession>B1WR86</accession>
<evidence type="ECO:0000313" key="6">
    <source>
        <dbReference type="EMBL" id="ACB50144.1"/>
    </source>
</evidence>
<proteinExistence type="predicted"/>
<dbReference type="CDD" id="cd13881">
    <property type="entry name" value="CuRO_2_McoC_like"/>
    <property type="match status" value="1"/>
</dbReference>
<gene>
    <name evidence="6" type="ordered locus">cce_0793</name>
</gene>
<dbReference type="InterPro" id="IPR008972">
    <property type="entry name" value="Cupredoxin"/>
</dbReference>
<dbReference type="STRING" id="43989.cce_0793"/>
<dbReference type="SUPFAM" id="SSF49503">
    <property type="entry name" value="Cupredoxins"/>
    <property type="match status" value="3"/>
</dbReference>
<dbReference type="PANTHER" id="PTHR11709:SF2">
    <property type="entry name" value="MULTICOPPER OXIDASE LPR1"/>
    <property type="match status" value="1"/>
</dbReference>
<evidence type="ECO:0000313" key="7">
    <source>
        <dbReference type="Proteomes" id="UP000001203"/>
    </source>
</evidence>
<dbReference type="eggNOG" id="COG2132">
    <property type="taxonomic scope" value="Bacteria"/>
</dbReference>
<organism evidence="6 7">
    <name type="scientific">Crocosphaera subtropica (strain ATCC 51142 / BH68)</name>
    <name type="common">Cyanothece sp. (strain ATCC 51142)</name>
    <dbReference type="NCBI Taxonomy" id="43989"/>
    <lineage>
        <taxon>Bacteria</taxon>
        <taxon>Bacillati</taxon>
        <taxon>Cyanobacteriota</taxon>
        <taxon>Cyanophyceae</taxon>
        <taxon>Oscillatoriophycideae</taxon>
        <taxon>Chroococcales</taxon>
        <taxon>Aphanothecaceae</taxon>
        <taxon>Crocosphaera</taxon>
        <taxon>Crocosphaera subtropica</taxon>
    </lineage>
</organism>
<protein>
    <recommendedName>
        <fullName evidence="8">Multicopper oxidase</fullName>
    </recommendedName>
</protein>
<sequence length="506" mass="56460">MKSINRRNFLILGTSTTILALGTHQVIKKLQSNNNDFSNKSYALNSQNIISSQNGLLETTLEASYQEVPLGNRTAKLLTYNGQVPGPRLEAKPGDKVRLHFVNNLSQSTNIHYHGLHLPPTGNADNVFLEVKPKEKLTYEFEISPKQTGGINWYHPHLHGLVAEQLSGGLAGLFIIRDQLDEIPEIKAAKEEFLVLQDFSLDDNGDLLPSNRMPLMMGREGNVITVNGKINPSFSVPENGLLRLRIVNASTSRFYNLSLENHPFYLIANDGTTLEKPIELSEILLTPGERVEVLIKGDKNPGNYQLVSLPYNRGSMGMMGGGMMGGGMMGRGRMGRGMMGNRRNNIDNNSPIPLATINYENAVTPLNLPTELMPISPLPQPQNTRQFSLNHGMSPGIGMAFLINGEPYQHDTVQTQVKLNTVEEWEIINTGVMDHPFHVHTNKFQVMSRNGIPNPYPTWKDTILVRRGERIRIRIPFEDFTGKTVYHCHILDHEDLGMMGSLLINA</sequence>
<dbReference type="GO" id="GO:0016491">
    <property type="term" value="F:oxidoreductase activity"/>
    <property type="evidence" value="ECO:0007669"/>
    <property type="project" value="UniProtKB-KW"/>
</dbReference>
<dbReference type="HOGENOM" id="CLU_009100_2_1_3"/>
<dbReference type="PROSITE" id="PS00080">
    <property type="entry name" value="MULTICOPPER_OXIDASE2"/>
    <property type="match status" value="1"/>
</dbReference>
<dbReference type="Pfam" id="PF07731">
    <property type="entry name" value="Cu-oxidase_2"/>
    <property type="match status" value="1"/>
</dbReference>
<dbReference type="InterPro" id="IPR001117">
    <property type="entry name" value="Cu-oxidase_2nd"/>
</dbReference>
<evidence type="ECO:0008006" key="8">
    <source>
        <dbReference type="Google" id="ProtNLM"/>
    </source>
</evidence>
<keyword evidence="1" id="KW-0479">Metal-binding</keyword>
<feature type="domain" description="Plastocyanin-like" evidence="5">
    <location>
        <begin position="69"/>
        <end position="179"/>
    </location>
</feature>
<dbReference type="AlphaFoldDB" id="B1WR86"/>
<dbReference type="Pfam" id="PF00394">
    <property type="entry name" value="Cu-oxidase"/>
    <property type="match status" value="1"/>
</dbReference>
<dbReference type="InterPro" id="IPR011707">
    <property type="entry name" value="Cu-oxidase-like_N"/>
</dbReference>
<evidence type="ECO:0000256" key="1">
    <source>
        <dbReference type="ARBA" id="ARBA00022723"/>
    </source>
</evidence>
<feature type="domain" description="Plastocyanin-like" evidence="3">
    <location>
        <begin position="218"/>
        <end position="308"/>
    </location>
</feature>
<dbReference type="PANTHER" id="PTHR11709">
    <property type="entry name" value="MULTI-COPPER OXIDASE"/>
    <property type="match status" value="1"/>
</dbReference>
<dbReference type="CDD" id="cd13853">
    <property type="entry name" value="CuRO_1_Tth-MCO_like"/>
    <property type="match status" value="1"/>
</dbReference>
<dbReference type="CDD" id="cd13900">
    <property type="entry name" value="CuRO_3_Tth-MCO_like"/>
    <property type="match status" value="1"/>
</dbReference>
<dbReference type="EMBL" id="CP000806">
    <property type="protein sequence ID" value="ACB50144.1"/>
    <property type="molecule type" value="Genomic_DNA"/>
</dbReference>
<name>B1WR86_CROS5</name>
<dbReference type="Gene3D" id="2.60.40.420">
    <property type="entry name" value="Cupredoxins - blue copper proteins"/>
    <property type="match status" value="3"/>
</dbReference>
<dbReference type="KEGG" id="cyt:cce_0793"/>
<dbReference type="InterPro" id="IPR002355">
    <property type="entry name" value="Cu_oxidase_Cu_BS"/>
</dbReference>
<evidence type="ECO:0000259" key="4">
    <source>
        <dbReference type="Pfam" id="PF07731"/>
    </source>
</evidence>
<keyword evidence="2" id="KW-0560">Oxidoreductase</keyword>
<evidence type="ECO:0000259" key="5">
    <source>
        <dbReference type="Pfam" id="PF07732"/>
    </source>
</evidence>
<keyword evidence="7" id="KW-1185">Reference proteome</keyword>
<dbReference type="OrthoDB" id="9757546at2"/>
<reference evidence="6 7" key="1">
    <citation type="journal article" date="2008" name="Proc. Natl. Acad. Sci. U.S.A.">
        <title>The genome of Cyanothece 51142, a unicellular diazotrophic cyanobacterium important in the marine nitrogen cycle.</title>
        <authorList>
            <person name="Welsh E.A."/>
            <person name="Liberton M."/>
            <person name="Stoeckel J."/>
            <person name="Loh T."/>
            <person name="Elvitigala T."/>
            <person name="Wang C."/>
            <person name="Wollam A."/>
            <person name="Fulton R.S."/>
            <person name="Clifton S.W."/>
            <person name="Jacobs J.M."/>
            <person name="Aurora R."/>
            <person name="Ghosh B.K."/>
            <person name="Sherman L.A."/>
            <person name="Smith R.D."/>
            <person name="Wilson R.K."/>
            <person name="Pakrasi H.B."/>
        </authorList>
    </citation>
    <scope>NUCLEOTIDE SEQUENCE [LARGE SCALE GENOMIC DNA]</scope>
    <source>
        <strain evidence="7">ATCC 51142 / BH68</strain>
    </source>
</reference>
<evidence type="ECO:0000259" key="3">
    <source>
        <dbReference type="Pfam" id="PF00394"/>
    </source>
</evidence>
<dbReference type="InterPro" id="IPR011706">
    <property type="entry name" value="Cu-oxidase_C"/>
</dbReference>
<dbReference type="Pfam" id="PF07732">
    <property type="entry name" value="Cu-oxidase_3"/>
    <property type="match status" value="1"/>
</dbReference>